<feature type="compositionally biased region" description="Basic and acidic residues" evidence="2">
    <location>
        <begin position="285"/>
        <end position="294"/>
    </location>
</feature>
<proteinExistence type="inferred from homology"/>
<feature type="compositionally biased region" description="Basic and acidic residues" evidence="2">
    <location>
        <begin position="256"/>
        <end position="269"/>
    </location>
</feature>
<sequence>MSDLQAYLAAKYMTGAKADAILERSGSSSTSLEKRKKKKRKVEPESILSSSRGEASTSYGHAGTGGGLIIDDDDGMEWARKWNEEDDEDGRPVVEQQKGQFKAKASTASSWSTIREAAFDEPAYVRTPSPEPVDEEPVVVGSVVQDAAPPPSASRGGLQSAASLRAEQARRDLDLAAKKKQADAELEARRRELRERGETLDEDIQGDDDHTATVYRDASGRKIDLKLAKAEKAKQKREELEKEIKKMEWGKGLVQRGEKEQRQKEREKMANLPMARYADDEDMNVEMKDRDRWNDPAANFLTKKKKDRSTGPKYPKYTGPMPAPNRFGILPGYRWDGVDRSNGFEATYMQKINARKMRTAEAHAYSTQDM</sequence>
<dbReference type="Pfam" id="PF09736">
    <property type="entry name" value="Bud13"/>
    <property type="match status" value="1"/>
</dbReference>
<feature type="region of interest" description="Disordered" evidence="2">
    <location>
        <begin position="252"/>
        <end position="325"/>
    </location>
</feature>
<keyword evidence="4" id="KW-1185">Reference proteome</keyword>
<dbReference type="OrthoDB" id="6022at2759"/>
<feature type="compositionally biased region" description="Basic and acidic residues" evidence="2">
    <location>
        <begin position="167"/>
        <end position="199"/>
    </location>
</feature>
<dbReference type="PANTHER" id="PTHR31809:SF0">
    <property type="entry name" value="BUD13 HOMOLOG"/>
    <property type="match status" value="1"/>
</dbReference>
<feature type="region of interest" description="Disordered" evidence="2">
    <location>
        <begin position="19"/>
        <end position="107"/>
    </location>
</feature>
<name>A0A238F689_9BASI</name>
<dbReference type="PANTHER" id="PTHR31809">
    <property type="entry name" value="BUD13 HOMOLOG"/>
    <property type="match status" value="1"/>
</dbReference>
<dbReference type="GO" id="GO:0003723">
    <property type="term" value="F:RNA binding"/>
    <property type="evidence" value="ECO:0007669"/>
    <property type="project" value="TreeGrafter"/>
</dbReference>
<dbReference type="GO" id="GO:0070274">
    <property type="term" value="C:RES complex"/>
    <property type="evidence" value="ECO:0007669"/>
    <property type="project" value="TreeGrafter"/>
</dbReference>
<comment type="similarity">
    <text evidence="1">Belongs to the CWC26 family.</text>
</comment>
<evidence type="ECO:0000313" key="3">
    <source>
        <dbReference type="EMBL" id="SCV67503.1"/>
    </source>
</evidence>
<dbReference type="AlphaFoldDB" id="A0A238F689"/>
<dbReference type="Proteomes" id="UP000198372">
    <property type="component" value="Unassembled WGS sequence"/>
</dbReference>
<dbReference type="EMBL" id="FMSP01000002">
    <property type="protein sequence ID" value="SCV67503.1"/>
    <property type="molecule type" value="Genomic_DNA"/>
</dbReference>
<protein>
    <submittedName>
        <fullName evidence="3">BQ2448_5114 protein</fullName>
    </submittedName>
</protein>
<gene>
    <name evidence="3" type="ORF">BQ2448_5114</name>
</gene>
<dbReference type="InterPro" id="IPR018609">
    <property type="entry name" value="Bud13"/>
</dbReference>
<evidence type="ECO:0000313" key="4">
    <source>
        <dbReference type="Proteomes" id="UP000198372"/>
    </source>
</evidence>
<evidence type="ECO:0000256" key="2">
    <source>
        <dbReference type="SAM" id="MobiDB-lite"/>
    </source>
</evidence>
<dbReference type="GO" id="GO:0005684">
    <property type="term" value="C:U2-type spliceosomal complex"/>
    <property type="evidence" value="ECO:0007669"/>
    <property type="project" value="TreeGrafter"/>
</dbReference>
<accession>A0A238F689</accession>
<dbReference type="GO" id="GO:0000398">
    <property type="term" value="P:mRNA splicing, via spliceosome"/>
    <property type="evidence" value="ECO:0007669"/>
    <property type="project" value="TreeGrafter"/>
</dbReference>
<dbReference type="InterPro" id="IPR051112">
    <property type="entry name" value="CWC26_splicing_factor"/>
</dbReference>
<reference evidence="4" key="1">
    <citation type="submission" date="2016-09" db="EMBL/GenBank/DDBJ databases">
        <authorList>
            <person name="Jeantristanb JTB J.-T."/>
            <person name="Ricardo R."/>
        </authorList>
    </citation>
    <scope>NUCLEOTIDE SEQUENCE [LARGE SCALE GENOMIC DNA]</scope>
</reference>
<feature type="compositionally biased region" description="Polar residues" evidence="2">
    <location>
        <begin position="47"/>
        <end position="59"/>
    </location>
</feature>
<feature type="region of interest" description="Disordered" evidence="2">
    <location>
        <begin position="145"/>
        <end position="212"/>
    </location>
</feature>
<evidence type="ECO:0000256" key="1">
    <source>
        <dbReference type="ARBA" id="ARBA00011069"/>
    </source>
</evidence>
<dbReference type="STRING" id="269621.A0A238F689"/>
<organism evidence="3 4">
    <name type="scientific">Microbotryum intermedium</name>
    <dbReference type="NCBI Taxonomy" id="269621"/>
    <lineage>
        <taxon>Eukaryota</taxon>
        <taxon>Fungi</taxon>
        <taxon>Dikarya</taxon>
        <taxon>Basidiomycota</taxon>
        <taxon>Pucciniomycotina</taxon>
        <taxon>Microbotryomycetes</taxon>
        <taxon>Microbotryales</taxon>
        <taxon>Microbotryaceae</taxon>
        <taxon>Microbotryum</taxon>
    </lineage>
</organism>